<evidence type="ECO:0000313" key="1">
    <source>
        <dbReference type="EMBL" id="QHT89119.1"/>
    </source>
</evidence>
<sequence length="211" mass="24670">MTDYLVNNYSIDKLQISKPKKHDEYLVSKVKYLGAELLIQFPKMKINSITGKNIQLEFISPETKYSKEVYNFLSTLDLYVMNHIFEKSNDWFGKSIPLENVTNMYNKFIKAPLTTDNNSTLNFTINKNILFVDRKNNELELSSLGNESIECISQLKYIMFSKDSSFTVWEMHSAKVHRKVEKVKSFGFIKDPVETDDSDNEIEIKEIINFF</sequence>
<dbReference type="EMBL" id="MN740136">
    <property type="protein sequence ID" value="QHT89119.1"/>
    <property type="molecule type" value="Genomic_DNA"/>
</dbReference>
<accession>A0A6C0I8N9</accession>
<name>A0A6C0I8N9_9ZZZZ</name>
<protein>
    <submittedName>
        <fullName evidence="1">Uncharacterized protein</fullName>
    </submittedName>
</protein>
<dbReference type="AlphaFoldDB" id="A0A6C0I8N9"/>
<reference evidence="1" key="1">
    <citation type="journal article" date="2020" name="Nature">
        <title>Giant virus diversity and host interactions through global metagenomics.</title>
        <authorList>
            <person name="Schulz F."/>
            <person name="Roux S."/>
            <person name="Paez-Espino D."/>
            <person name="Jungbluth S."/>
            <person name="Walsh D.A."/>
            <person name="Denef V.J."/>
            <person name="McMahon K.D."/>
            <person name="Konstantinidis K.T."/>
            <person name="Eloe-Fadrosh E.A."/>
            <person name="Kyrpides N.C."/>
            <person name="Woyke T."/>
        </authorList>
    </citation>
    <scope>NUCLEOTIDE SEQUENCE</scope>
    <source>
        <strain evidence="1">GVMAG-M-3300023184-53</strain>
    </source>
</reference>
<proteinExistence type="predicted"/>
<organism evidence="1">
    <name type="scientific">viral metagenome</name>
    <dbReference type="NCBI Taxonomy" id="1070528"/>
    <lineage>
        <taxon>unclassified sequences</taxon>
        <taxon>metagenomes</taxon>
        <taxon>organismal metagenomes</taxon>
    </lineage>
</organism>